<feature type="signal peptide" evidence="1">
    <location>
        <begin position="1"/>
        <end position="25"/>
    </location>
</feature>
<reference evidence="2" key="1">
    <citation type="submission" date="2021-06" db="EMBL/GenBank/DDBJ databases">
        <authorList>
            <person name="Hodson N. C."/>
            <person name="Mongue J. A."/>
            <person name="Jaron S. K."/>
        </authorList>
    </citation>
    <scope>NUCLEOTIDE SEQUENCE</scope>
</reference>
<protein>
    <submittedName>
        <fullName evidence="2">Uncharacterized protein</fullName>
    </submittedName>
</protein>
<evidence type="ECO:0000313" key="3">
    <source>
        <dbReference type="Proteomes" id="UP000708208"/>
    </source>
</evidence>
<proteinExistence type="predicted"/>
<gene>
    <name evidence="2" type="ORF">AFUS01_LOCUS21283</name>
</gene>
<feature type="chain" id="PRO_5035191168" evidence="1">
    <location>
        <begin position="26"/>
        <end position="79"/>
    </location>
</feature>
<organism evidence="2 3">
    <name type="scientific">Allacma fusca</name>
    <dbReference type="NCBI Taxonomy" id="39272"/>
    <lineage>
        <taxon>Eukaryota</taxon>
        <taxon>Metazoa</taxon>
        <taxon>Ecdysozoa</taxon>
        <taxon>Arthropoda</taxon>
        <taxon>Hexapoda</taxon>
        <taxon>Collembola</taxon>
        <taxon>Symphypleona</taxon>
        <taxon>Sminthuridae</taxon>
        <taxon>Allacma</taxon>
    </lineage>
</organism>
<sequence>MRVVLLLLLFPFLLLVSHLPQPCQSIKYDRKLDLPEDELTNLLDDLLPMRSRINLEKVHEEARRIEYERERDEDNEILA</sequence>
<comment type="caution">
    <text evidence="2">The sequence shown here is derived from an EMBL/GenBank/DDBJ whole genome shotgun (WGS) entry which is preliminary data.</text>
</comment>
<evidence type="ECO:0000256" key="1">
    <source>
        <dbReference type="SAM" id="SignalP"/>
    </source>
</evidence>
<accession>A0A8J2K4M9</accession>
<dbReference type="AlphaFoldDB" id="A0A8J2K4M9"/>
<name>A0A8J2K4M9_9HEXA</name>
<dbReference type="EMBL" id="CAJVCH010237619">
    <property type="protein sequence ID" value="CAG7732795.1"/>
    <property type="molecule type" value="Genomic_DNA"/>
</dbReference>
<dbReference type="Proteomes" id="UP000708208">
    <property type="component" value="Unassembled WGS sequence"/>
</dbReference>
<keyword evidence="1" id="KW-0732">Signal</keyword>
<evidence type="ECO:0000313" key="2">
    <source>
        <dbReference type="EMBL" id="CAG7732795.1"/>
    </source>
</evidence>
<keyword evidence="3" id="KW-1185">Reference proteome</keyword>